<reference evidence="2" key="3">
    <citation type="journal article" date="2017" name="Nature">
        <title>Genome sequence of the progenitor of the wheat D genome Aegilops tauschii.</title>
        <authorList>
            <person name="Luo M.C."/>
            <person name="Gu Y.Q."/>
            <person name="Puiu D."/>
            <person name="Wang H."/>
            <person name="Twardziok S.O."/>
            <person name="Deal K.R."/>
            <person name="Huo N."/>
            <person name="Zhu T."/>
            <person name="Wang L."/>
            <person name="Wang Y."/>
            <person name="McGuire P.E."/>
            <person name="Liu S."/>
            <person name="Long H."/>
            <person name="Ramasamy R.K."/>
            <person name="Rodriguez J.C."/>
            <person name="Van S.L."/>
            <person name="Yuan L."/>
            <person name="Wang Z."/>
            <person name="Xia Z."/>
            <person name="Xiao L."/>
            <person name="Anderson O.D."/>
            <person name="Ouyang S."/>
            <person name="Liang Y."/>
            <person name="Zimin A.V."/>
            <person name="Pertea G."/>
            <person name="Qi P."/>
            <person name="Bennetzen J.L."/>
            <person name="Dai X."/>
            <person name="Dawson M.W."/>
            <person name="Muller H.G."/>
            <person name="Kugler K."/>
            <person name="Rivarola-Duarte L."/>
            <person name="Spannagl M."/>
            <person name="Mayer K.F.X."/>
            <person name="Lu F.H."/>
            <person name="Bevan M.W."/>
            <person name="Leroy P."/>
            <person name="Li P."/>
            <person name="You F.M."/>
            <person name="Sun Q."/>
            <person name="Liu Z."/>
            <person name="Lyons E."/>
            <person name="Wicker T."/>
            <person name="Salzberg S.L."/>
            <person name="Devos K.M."/>
            <person name="Dvorak J."/>
        </authorList>
    </citation>
    <scope>NUCLEOTIDE SEQUENCE [LARGE SCALE GENOMIC DNA]</scope>
    <source>
        <strain evidence="2">cv. AL8/78</strain>
    </source>
</reference>
<protein>
    <submittedName>
        <fullName evidence="2">Uncharacterized protein</fullName>
    </submittedName>
</protein>
<dbReference type="Gramene" id="AET6Gv20589100.4">
    <property type="protein sequence ID" value="AET6Gv20589100.4"/>
    <property type="gene ID" value="AET6Gv20589100"/>
</dbReference>
<feature type="transmembrane region" description="Helical" evidence="1">
    <location>
        <begin position="228"/>
        <end position="250"/>
    </location>
</feature>
<sequence>LRCGNAHCSRLPRRSKKNLFNNPIKKKNRRHLAVAEECPAVRMPSPPPSLSSLCRRLCFLLTILFMLSSARRCASFAASIRCFSWYCASTPPPSVPRSSLEEEARALSVGDELVGETIPLRYGRRLYRLAGLRPPAWYEIKISYPTSIPSSFSIRLVNDPNAVEDLGSKNRRLLNTEKILFKAESTRPVYVLVMVEPEGVVAKPNVPERELALFNIVCDELLLGIPLFAWWVGTAALICIVLASIAPYFLPLHKLLNYEAAELSSVDAAKLS</sequence>
<keyword evidence="1" id="KW-1133">Transmembrane helix</keyword>
<evidence type="ECO:0000256" key="1">
    <source>
        <dbReference type="SAM" id="Phobius"/>
    </source>
</evidence>
<dbReference type="STRING" id="200361.A0A453P353"/>
<reference evidence="2" key="5">
    <citation type="journal article" date="2021" name="G3 (Bethesda)">
        <title>Aegilops tauschii genome assembly Aet v5.0 features greater sequence contiguity and improved annotation.</title>
        <authorList>
            <person name="Wang L."/>
            <person name="Zhu T."/>
            <person name="Rodriguez J.C."/>
            <person name="Deal K.R."/>
            <person name="Dubcovsky J."/>
            <person name="McGuire P.E."/>
            <person name="Lux T."/>
            <person name="Spannagl M."/>
            <person name="Mayer K.F.X."/>
            <person name="Baldrich P."/>
            <person name="Meyers B.C."/>
            <person name="Huo N."/>
            <person name="Gu Y.Q."/>
            <person name="Zhou H."/>
            <person name="Devos K.M."/>
            <person name="Bennetzen J.L."/>
            <person name="Unver T."/>
            <person name="Budak H."/>
            <person name="Gulick P.J."/>
            <person name="Galiba G."/>
            <person name="Kalapos B."/>
            <person name="Nelson D.R."/>
            <person name="Li P."/>
            <person name="You F.M."/>
            <person name="Luo M.C."/>
            <person name="Dvorak J."/>
        </authorList>
    </citation>
    <scope>NUCLEOTIDE SEQUENCE [LARGE SCALE GENOMIC DNA]</scope>
    <source>
        <strain evidence="2">cv. AL8/78</strain>
    </source>
</reference>
<evidence type="ECO:0000313" key="3">
    <source>
        <dbReference type="Proteomes" id="UP000015105"/>
    </source>
</evidence>
<proteinExistence type="predicted"/>
<dbReference type="PANTHER" id="PTHR35465">
    <property type="entry name" value="CAVEOLIN-1 PROTEIN"/>
    <property type="match status" value="1"/>
</dbReference>
<reference evidence="3" key="2">
    <citation type="journal article" date="2017" name="Nat. Plants">
        <title>The Aegilops tauschii genome reveals multiple impacts of transposons.</title>
        <authorList>
            <person name="Zhao G."/>
            <person name="Zou C."/>
            <person name="Li K."/>
            <person name="Wang K."/>
            <person name="Li T."/>
            <person name="Gao L."/>
            <person name="Zhang X."/>
            <person name="Wang H."/>
            <person name="Yang Z."/>
            <person name="Liu X."/>
            <person name="Jiang W."/>
            <person name="Mao L."/>
            <person name="Kong X."/>
            <person name="Jiao Y."/>
            <person name="Jia J."/>
        </authorList>
    </citation>
    <scope>NUCLEOTIDE SEQUENCE [LARGE SCALE GENOMIC DNA]</scope>
    <source>
        <strain evidence="3">cv. AL8/78</strain>
    </source>
</reference>
<reference evidence="3" key="1">
    <citation type="journal article" date="2014" name="Science">
        <title>Ancient hybridizations among the ancestral genomes of bread wheat.</title>
        <authorList>
            <consortium name="International Wheat Genome Sequencing Consortium,"/>
            <person name="Marcussen T."/>
            <person name="Sandve S.R."/>
            <person name="Heier L."/>
            <person name="Spannagl M."/>
            <person name="Pfeifer M."/>
            <person name="Jakobsen K.S."/>
            <person name="Wulff B.B."/>
            <person name="Steuernagel B."/>
            <person name="Mayer K.F."/>
            <person name="Olsen O.A."/>
        </authorList>
    </citation>
    <scope>NUCLEOTIDE SEQUENCE [LARGE SCALE GENOMIC DNA]</scope>
    <source>
        <strain evidence="3">cv. AL8/78</strain>
    </source>
</reference>
<name>A0A453P353_AEGTS</name>
<dbReference type="Proteomes" id="UP000015105">
    <property type="component" value="Chromosome 6D"/>
</dbReference>
<dbReference type="PANTHER" id="PTHR35465:SF1">
    <property type="entry name" value="PHOSPHATIDYLINOSITOL-GLYCAN BIOSYNTHESIS CLASS X PROTEIN"/>
    <property type="match status" value="1"/>
</dbReference>
<dbReference type="EnsemblPlants" id="AET6Gv20589100.4">
    <property type="protein sequence ID" value="AET6Gv20589100.4"/>
    <property type="gene ID" value="AET6Gv20589100"/>
</dbReference>
<keyword evidence="3" id="KW-1185">Reference proteome</keyword>
<dbReference type="AlphaFoldDB" id="A0A453P353"/>
<accession>A0A453P353</accession>
<reference evidence="2" key="4">
    <citation type="submission" date="2019-03" db="UniProtKB">
        <authorList>
            <consortium name="EnsemblPlants"/>
        </authorList>
    </citation>
    <scope>IDENTIFICATION</scope>
</reference>
<evidence type="ECO:0000313" key="2">
    <source>
        <dbReference type="EnsemblPlants" id="AET6Gv20589100.4"/>
    </source>
</evidence>
<keyword evidence="1" id="KW-0472">Membrane</keyword>
<organism evidence="2 3">
    <name type="scientific">Aegilops tauschii subsp. strangulata</name>
    <name type="common">Goatgrass</name>
    <dbReference type="NCBI Taxonomy" id="200361"/>
    <lineage>
        <taxon>Eukaryota</taxon>
        <taxon>Viridiplantae</taxon>
        <taxon>Streptophyta</taxon>
        <taxon>Embryophyta</taxon>
        <taxon>Tracheophyta</taxon>
        <taxon>Spermatophyta</taxon>
        <taxon>Magnoliopsida</taxon>
        <taxon>Liliopsida</taxon>
        <taxon>Poales</taxon>
        <taxon>Poaceae</taxon>
        <taxon>BOP clade</taxon>
        <taxon>Pooideae</taxon>
        <taxon>Triticodae</taxon>
        <taxon>Triticeae</taxon>
        <taxon>Triticinae</taxon>
        <taxon>Aegilops</taxon>
    </lineage>
</organism>
<keyword evidence="1" id="KW-0812">Transmembrane</keyword>